<evidence type="ECO:0000313" key="12">
    <source>
        <dbReference type="EMBL" id="MBM3224432.1"/>
    </source>
</evidence>
<name>A0A937W0K5_UNCTE</name>
<dbReference type="Proteomes" id="UP000712673">
    <property type="component" value="Unassembled WGS sequence"/>
</dbReference>
<evidence type="ECO:0000313" key="13">
    <source>
        <dbReference type="Proteomes" id="UP000712673"/>
    </source>
</evidence>
<dbReference type="InterPro" id="IPR036397">
    <property type="entry name" value="RNaseH_sf"/>
</dbReference>
<dbReference type="InterPro" id="IPR002156">
    <property type="entry name" value="RNaseH_domain"/>
</dbReference>
<keyword evidence="8" id="KW-0255">Endonuclease</keyword>
<proteinExistence type="inferred from homology"/>
<sequence length="147" mass="16492">MCAAPLLDCPHAYTDGACRGNPGPGGWGVRILYPDGLVRELGGREAATTNNRMELQGAIQALQLLRTSSQVTLYTDSRYVIDGVTKWLHAWRRRGWVTATNTPVKNQDLWMRLAQENHPGVRWRHVYGHSGDPNNERVDTIARAWAD</sequence>
<dbReference type="GO" id="GO:0003676">
    <property type="term" value="F:nucleic acid binding"/>
    <property type="evidence" value="ECO:0007669"/>
    <property type="project" value="InterPro"/>
</dbReference>
<evidence type="ECO:0000256" key="10">
    <source>
        <dbReference type="ARBA" id="ARBA00022842"/>
    </source>
</evidence>
<keyword evidence="7" id="KW-0479">Metal-binding</keyword>
<dbReference type="EC" id="3.1.26.4" evidence="5"/>
<dbReference type="SUPFAM" id="SSF53098">
    <property type="entry name" value="Ribonuclease H-like"/>
    <property type="match status" value="1"/>
</dbReference>
<dbReference type="InterPro" id="IPR012337">
    <property type="entry name" value="RNaseH-like_sf"/>
</dbReference>
<dbReference type="HAMAP" id="MF_00042">
    <property type="entry name" value="RNase_H"/>
    <property type="match status" value="1"/>
</dbReference>
<dbReference type="CDD" id="cd09278">
    <property type="entry name" value="RNase_HI_prokaryote_like"/>
    <property type="match status" value="1"/>
</dbReference>
<evidence type="ECO:0000256" key="2">
    <source>
        <dbReference type="ARBA" id="ARBA00001946"/>
    </source>
</evidence>
<organism evidence="12 13">
    <name type="scientific">Tectimicrobiota bacterium</name>
    <dbReference type="NCBI Taxonomy" id="2528274"/>
    <lineage>
        <taxon>Bacteria</taxon>
        <taxon>Pseudomonadati</taxon>
        <taxon>Nitrospinota/Tectimicrobiota group</taxon>
        <taxon>Candidatus Tectimicrobiota</taxon>
    </lineage>
</organism>
<evidence type="ECO:0000256" key="7">
    <source>
        <dbReference type="ARBA" id="ARBA00022723"/>
    </source>
</evidence>
<comment type="catalytic activity">
    <reaction evidence="1">
        <text>Endonucleolytic cleavage to 5'-phosphomonoester.</text>
        <dbReference type="EC" id="3.1.26.4"/>
    </reaction>
</comment>
<gene>
    <name evidence="12" type="primary">rnhA</name>
    <name evidence="12" type="ORF">FJZ47_11605</name>
</gene>
<evidence type="ECO:0000256" key="8">
    <source>
        <dbReference type="ARBA" id="ARBA00022759"/>
    </source>
</evidence>
<comment type="subunit">
    <text evidence="4">Monomer.</text>
</comment>
<dbReference type="GO" id="GO:0043137">
    <property type="term" value="P:DNA replication, removal of RNA primer"/>
    <property type="evidence" value="ECO:0007669"/>
    <property type="project" value="TreeGrafter"/>
</dbReference>
<evidence type="ECO:0000256" key="1">
    <source>
        <dbReference type="ARBA" id="ARBA00000077"/>
    </source>
</evidence>
<keyword evidence="10" id="KW-0460">Magnesium</keyword>
<dbReference type="Gene3D" id="3.30.420.10">
    <property type="entry name" value="Ribonuclease H-like superfamily/Ribonuclease H"/>
    <property type="match status" value="1"/>
</dbReference>
<dbReference type="GO" id="GO:0004523">
    <property type="term" value="F:RNA-DNA hybrid ribonuclease activity"/>
    <property type="evidence" value="ECO:0007669"/>
    <property type="project" value="UniProtKB-EC"/>
</dbReference>
<comment type="caution">
    <text evidence="12">The sequence shown here is derived from an EMBL/GenBank/DDBJ whole genome shotgun (WGS) entry which is preliminary data.</text>
</comment>
<keyword evidence="6" id="KW-0540">Nuclease</keyword>
<dbReference type="GO" id="GO:0046872">
    <property type="term" value="F:metal ion binding"/>
    <property type="evidence" value="ECO:0007669"/>
    <property type="project" value="UniProtKB-KW"/>
</dbReference>
<comment type="cofactor">
    <cofactor evidence="2">
        <name>Mg(2+)</name>
        <dbReference type="ChEBI" id="CHEBI:18420"/>
    </cofactor>
</comment>
<reference evidence="12" key="1">
    <citation type="submission" date="2019-03" db="EMBL/GenBank/DDBJ databases">
        <title>Lake Tanganyika Metagenome-Assembled Genomes (MAGs).</title>
        <authorList>
            <person name="Tran P."/>
        </authorList>
    </citation>
    <scope>NUCLEOTIDE SEQUENCE</scope>
    <source>
        <strain evidence="12">K_DeepCast_65m_m2_066</strain>
    </source>
</reference>
<evidence type="ECO:0000256" key="6">
    <source>
        <dbReference type="ARBA" id="ARBA00022722"/>
    </source>
</evidence>
<protein>
    <recommendedName>
        <fullName evidence="5">ribonuclease H</fullName>
        <ecNumber evidence="5">3.1.26.4</ecNumber>
    </recommendedName>
</protein>
<feature type="non-terminal residue" evidence="12">
    <location>
        <position position="147"/>
    </location>
</feature>
<dbReference type="PROSITE" id="PS50879">
    <property type="entry name" value="RNASE_H_1"/>
    <property type="match status" value="1"/>
</dbReference>
<evidence type="ECO:0000259" key="11">
    <source>
        <dbReference type="PROSITE" id="PS50879"/>
    </source>
</evidence>
<dbReference type="NCBIfam" id="NF001236">
    <property type="entry name" value="PRK00203.1"/>
    <property type="match status" value="1"/>
</dbReference>
<dbReference type="Pfam" id="PF00075">
    <property type="entry name" value="RNase_H"/>
    <property type="match status" value="1"/>
</dbReference>
<evidence type="ECO:0000256" key="9">
    <source>
        <dbReference type="ARBA" id="ARBA00022801"/>
    </source>
</evidence>
<evidence type="ECO:0000256" key="4">
    <source>
        <dbReference type="ARBA" id="ARBA00011245"/>
    </source>
</evidence>
<dbReference type="PANTHER" id="PTHR10642">
    <property type="entry name" value="RIBONUCLEASE H1"/>
    <property type="match status" value="1"/>
</dbReference>
<comment type="similarity">
    <text evidence="3">Belongs to the RNase H family.</text>
</comment>
<keyword evidence="9 12" id="KW-0378">Hydrolase</keyword>
<dbReference type="InterPro" id="IPR050092">
    <property type="entry name" value="RNase_H"/>
</dbReference>
<dbReference type="EMBL" id="VGLS01000326">
    <property type="protein sequence ID" value="MBM3224432.1"/>
    <property type="molecule type" value="Genomic_DNA"/>
</dbReference>
<evidence type="ECO:0000256" key="5">
    <source>
        <dbReference type="ARBA" id="ARBA00012180"/>
    </source>
</evidence>
<feature type="domain" description="RNase H type-1" evidence="11">
    <location>
        <begin position="6"/>
        <end position="147"/>
    </location>
</feature>
<dbReference type="AlphaFoldDB" id="A0A937W0K5"/>
<accession>A0A937W0K5</accession>
<dbReference type="InterPro" id="IPR022892">
    <property type="entry name" value="RNaseHI"/>
</dbReference>
<evidence type="ECO:0000256" key="3">
    <source>
        <dbReference type="ARBA" id="ARBA00005300"/>
    </source>
</evidence>
<dbReference type="PANTHER" id="PTHR10642:SF26">
    <property type="entry name" value="RIBONUCLEASE H1"/>
    <property type="match status" value="1"/>
</dbReference>